<comment type="caution">
    <text evidence="3">The sequence shown here is derived from an EMBL/GenBank/DDBJ whole genome shotgun (WGS) entry which is preliminary data.</text>
</comment>
<dbReference type="PANTHER" id="PTHR23022:SF135">
    <property type="entry name" value="SI:DKEY-77F5.3"/>
    <property type="match status" value="1"/>
</dbReference>
<dbReference type="AlphaFoldDB" id="A0A9W8J477"/>
<evidence type="ECO:0000313" key="3">
    <source>
        <dbReference type="EMBL" id="KAJ2925588.1"/>
    </source>
</evidence>
<dbReference type="SUPFAM" id="SSF46689">
    <property type="entry name" value="Homeodomain-like"/>
    <property type="match status" value="1"/>
</dbReference>
<dbReference type="GO" id="GO:0006313">
    <property type="term" value="P:DNA transposition"/>
    <property type="evidence" value="ECO:0007669"/>
    <property type="project" value="InterPro"/>
</dbReference>
<feature type="domain" description="Tc1-like transposase DDE" evidence="2">
    <location>
        <begin position="243"/>
        <end position="300"/>
    </location>
</feature>
<dbReference type="InterPro" id="IPR002492">
    <property type="entry name" value="Transposase_Tc1-like"/>
</dbReference>
<feature type="domain" description="Transposase Tc1-like" evidence="1">
    <location>
        <begin position="64"/>
        <end position="129"/>
    </location>
</feature>
<dbReference type="InterPro" id="IPR036397">
    <property type="entry name" value="RNaseH_sf"/>
</dbReference>
<feature type="non-terminal residue" evidence="3">
    <location>
        <position position="340"/>
    </location>
</feature>
<dbReference type="Pfam" id="PF13358">
    <property type="entry name" value="DDE_3"/>
    <property type="match status" value="1"/>
</dbReference>
<dbReference type="Gene3D" id="3.30.420.10">
    <property type="entry name" value="Ribonuclease H-like superfamily/Ribonuclease H"/>
    <property type="match status" value="1"/>
</dbReference>
<sequence>MILKKKDRFIGRVEAKQNIVDAANAENIPPNTAYKILRKYRQTGTTSNLPRSGRPRLATDREERHIIRDATNNRRKTLQELSKDTASNLSANTVQKVLDRHGYHRRLARKKPYLKQHHRDARHEWAKYRKDFGPEDFAFTIFSDECYVCLDDKGDHVFVTRRADEEFHDDCLLATVKQSPIRVMVWGCIIAGRKGPLLVLEYPGGRGGGMTAARYQEQVLNGALQGFYEEVKEERGCIDFQQDGAPSHTAKSTIAWFKKAGIPLAEHPAQSPDINTIEPVWHELKKVLRSQRRASTVEGLKSAIRAAWDSLPQEAIDRHINKLPDVVKALLEAKGGHTRF</sequence>
<dbReference type="EMBL" id="JANBPK010001148">
    <property type="protein sequence ID" value="KAJ2925588.1"/>
    <property type="molecule type" value="Genomic_DNA"/>
</dbReference>
<evidence type="ECO:0000313" key="4">
    <source>
        <dbReference type="Proteomes" id="UP001140091"/>
    </source>
</evidence>
<dbReference type="OrthoDB" id="2431447at2759"/>
<organism evidence="3 4">
    <name type="scientific">Candolleomyces eurysporus</name>
    <dbReference type="NCBI Taxonomy" id="2828524"/>
    <lineage>
        <taxon>Eukaryota</taxon>
        <taxon>Fungi</taxon>
        <taxon>Dikarya</taxon>
        <taxon>Basidiomycota</taxon>
        <taxon>Agaricomycotina</taxon>
        <taxon>Agaricomycetes</taxon>
        <taxon>Agaricomycetidae</taxon>
        <taxon>Agaricales</taxon>
        <taxon>Agaricineae</taxon>
        <taxon>Psathyrellaceae</taxon>
        <taxon>Candolleomyces</taxon>
    </lineage>
</organism>
<protein>
    <recommendedName>
        <fullName evidence="5">Transposase</fullName>
    </recommendedName>
</protein>
<evidence type="ECO:0000259" key="2">
    <source>
        <dbReference type="Pfam" id="PF13358"/>
    </source>
</evidence>
<evidence type="ECO:0000259" key="1">
    <source>
        <dbReference type="Pfam" id="PF01498"/>
    </source>
</evidence>
<dbReference type="InterPro" id="IPR052338">
    <property type="entry name" value="Transposase_5"/>
</dbReference>
<dbReference type="GO" id="GO:0003677">
    <property type="term" value="F:DNA binding"/>
    <property type="evidence" value="ECO:0007669"/>
    <property type="project" value="InterPro"/>
</dbReference>
<proteinExistence type="predicted"/>
<accession>A0A9W8J477</accession>
<dbReference type="InterPro" id="IPR009057">
    <property type="entry name" value="Homeodomain-like_sf"/>
</dbReference>
<dbReference type="Pfam" id="PF01498">
    <property type="entry name" value="HTH_Tnp_Tc3_2"/>
    <property type="match status" value="1"/>
</dbReference>
<dbReference type="GO" id="GO:0015074">
    <property type="term" value="P:DNA integration"/>
    <property type="evidence" value="ECO:0007669"/>
    <property type="project" value="InterPro"/>
</dbReference>
<keyword evidence="4" id="KW-1185">Reference proteome</keyword>
<dbReference type="Proteomes" id="UP001140091">
    <property type="component" value="Unassembled WGS sequence"/>
</dbReference>
<name>A0A9W8J477_9AGAR</name>
<dbReference type="InterPro" id="IPR038717">
    <property type="entry name" value="Tc1-like_DDE_dom"/>
</dbReference>
<gene>
    <name evidence="3" type="ORF">H1R20_g11507</name>
</gene>
<reference evidence="3" key="1">
    <citation type="submission" date="2022-06" db="EMBL/GenBank/DDBJ databases">
        <title>Genome Sequence of Candolleomyces eurysporus.</title>
        <authorList>
            <person name="Buettner E."/>
        </authorList>
    </citation>
    <scope>NUCLEOTIDE SEQUENCE</scope>
    <source>
        <strain evidence="3">VTCC 930004</strain>
    </source>
</reference>
<dbReference type="PANTHER" id="PTHR23022">
    <property type="entry name" value="TRANSPOSABLE ELEMENT-RELATED"/>
    <property type="match status" value="1"/>
</dbReference>
<evidence type="ECO:0008006" key="5">
    <source>
        <dbReference type="Google" id="ProtNLM"/>
    </source>
</evidence>